<dbReference type="HAMAP" id="MF_01963">
    <property type="entry name" value="MTAP"/>
    <property type="match status" value="1"/>
</dbReference>
<comment type="function">
    <text evidence="3">Purine nucleoside phosphorylase which is highly specific for 6-oxopurine nucleosides. Cleaves guanosine or inosine to respective bases and sugar-1-phosphate molecules. Involved in purine salvage.</text>
</comment>
<proteinExistence type="inferred from homology"/>
<evidence type="ECO:0000256" key="2">
    <source>
        <dbReference type="ARBA" id="ARBA00022679"/>
    </source>
</evidence>
<dbReference type="EC" id="2.4.2.1" evidence="3"/>
<dbReference type="InterPro" id="IPR000845">
    <property type="entry name" value="Nucleoside_phosphorylase_d"/>
</dbReference>
<dbReference type="InterPro" id="IPR010044">
    <property type="entry name" value="MTAP"/>
</dbReference>
<dbReference type="NCBIfam" id="NF006599">
    <property type="entry name" value="PRK09136.1"/>
    <property type="match status" value="1"/>
</dbReference>
<feature type="site" description="Important for substrate specificity" evidence="3">
    <location>
        <position position="221"/>
    </location>
</feature>
<feature type="binding site" evidence="3">
    <location>
        <position position="185"/>
    </location>
    <ligand>
        <name>phosphate</name>
        <dbReference type="ChEBI" id="CHEBI:43474"/>
    </ligand>
</feature>
<accession>V2RNK7</accession>
<dbReference type="KEGG" id="msch:N508_000833"/>
<dbReference type="OrthoDB" id="1523230at2"/>
<name>V2RNK7_9BACT</name>
<gene>
    <name evidence="4" type="ORF">N508_000833</name>
</gene>
<keyword evidence="2 3" id="KW-0808">Transferase</keyword>
<dbReference type="InterPro" id="IPR035994">
    <property type="entry name" value="Nucleoside_phosphorylase_sf"/>
</dbReference>
<dbReference type="PANTHER" id="PTHR42679:SF2">
    <property type="entry name" value="S-METHYL-5'-THIOADENOSINE PHOSPHORYLASE"/>
    <property type="match status" value="1"/>
</dbReference>
<feature type="binding site" evidence="3">
    <location>
        <begin position="85"/>
        <end position="86"/>
    </location>
    <ligand>
        <name>phosphate</name>
        <dbReference type="ChEBI" id="CHEBI:43474"/>
    </ligand>
</feature>
<dbReference type="GO" id="GO:0017061">
    <property type="term" value="F:S-methyl-5-thioadenosine phosphorylase activity"/>
    <property type="evidence" value="ECO:0007669"/>
    <property type="project" value="InterPro"/>
</dbReference>
<feature type="binding site" evidence="3">
    <location>
        <position position="184"/>
    </location>
    <ligand>
        <name>substrate</name>
    </ligand>
</feature>
<dbReference type="Gene3D" id="3.40.50.1580">
    <property type="entry name" value="Nucleoside phosphorylase domain"/>
    <property type="match status" value="1"/>
</dbReference>
<feature type="binding site" evidence="3">
    <location>
        <begin position="52"/>
        <end position="53"/>
    </location>
    <ligand>
        <name>phosphate</name>
        <dbReference type="ChEBI" id="CHEBI:43474"/>
    </ligand>
</feature>
<reference evidence="4" key="1">
    <citation type="journal article" date="2014" name="Genome Announc.">
        <title>Draft genome sequences of the altered schaedler flora, a defined bacterial community from gnotobiotic mice.</title>
        <authorList>
            <person name="Wannemuehler M.J."/>
            <person name="Overstreet A.M."/>
            <person name="Ward D.V."/>
            <person name="Phillips G.J."/>
        </authorList>
    </citation>
    <scope>NUCLEOTIDE SEQUENCE</scope>
    <source>
        <strain evidence="4">ASF457</strain>
    </source>
</reference>
<dbReference type="CDD" id="cd09010">
    <property type="entry name" value="MTAP_SsMTAPII_like_MTIP"/>
    <property type="match status" value="1"/>
</dbReference>
<comment type="catalytic activity">
    <reaction evidence="3">
        <text>a purine D-ribonucleoside + phosphate = a purine nucleobase + alpha-D-ribose 1-phosphate</text>
        <dbReference type="Rhea" id="RHEA:19805"/>
        <dbReference type="ChEBI" id="CHEBI:26386"/>
        <dbReference type="ChEBI" id="CHEBI:43474"/>
        <dbReference type="ChEBI" id="CHEBI:57720"/>
        <dbReference type="ChEBI" id="CHEBI:142355"/>
        <dbReference type="EC" id="2.4.2.1"/>
    </reaction>
</comment>
<sequence>MKKIGIIGGSGLENITSLKFYGEEFIETPYGRPSCKYKIYKNSDVIVYSLSRHGDDHRFAPHQINYKANIYGFYQAGVQEILSFSAVGGINLNYKNGDLVLTDDAIDNTVRGNVTFYDRTGYVVHIDMSLPFCPSLRLKLKESADLCGIDLIDKGIYICTNGPRFETPAEIKMYRNWGADMVGMTLFPEVTLSKEMGICYANISLVTNAAAGVEENRKLTSDEVIEEAKRNTLKISKIIEQYLKYDKREECNCKNILQGAEINKQV</sequence>
<dbReference type="SUPFAM" id="SSF53167">
    <property type="entry name" value="Purine and uridine phosphorylases"/>
    <property type="match status" value="1"/>
</dbReference>
<dbReference type="Pfam" id="PF01048">
    <property type="entry name" value="PNP_UDP_1"/>
    <property type="match status" value="1"/>
</dbReference>
<reference evidence="4" key="3">
    <citation type="submission" date="2022-06" db="EMBL/GenBank/DDBJ databases">
        <title>Resources to Facilitate Use of the Altered Schaedler Flora (ASF) Mouse Model to Study Microbiome Function.</title>
        <authorList>
            <person name="Proctor A."/>
            <person name="Parvinroo S."/>
            <person name="Richie T."/>
            <person name="Jia X."/>
            <person name="Lee S.T.M."/>
            <person name="Karp P.D."/>
            <person name="Paley S."/>
            <person name="Kostic A.D."/>
            <person name="Pierre J.F."/>
            <person name="Wannemuehler M.J."/>
            <person name="Phillips G.J."/>
        </authorList>
    </citation>
    <scope>NUCLEOTIDE SEQUENCE</scope>
    <source>
        <strain evidence="4">ASF457</strain>
    </source>
</reference>
<evidence type="ECO:0000313" key="4">
    <source>
        <dbReference type="EMBL" id="USF23766.1"/>
    </source>
</evidence>
<dbReference type="GO" id="GO:0006166">
    <property type="term" value="P:purine ribonucleoside salvage"/>
    <property type="evidence" value="ECO:0007669"/>
    <property type="project" value="UniProtKB-UniRule"/>
</dbReference>
<dbReference type="Proteomes" id="UP000017429">
    <property type="component" value="Chromosome"/>
</dbReference>
<evidence type="ECO:0000256" key="1">
    <source>
        <dbReference type="ARBA" id="ARBA00022676"/>
    </source>
</evidence>
<feature type="binding site" evidence="3">
    <location>
        <begin position="208"/>
        <end position="210"/>
    </location>
    <ligand>
        <name>substrate</name>
    </ligand>
</feature>
<dbReference type="GO" id="GO:0019509">
    <property type="term" value="P:L-methionine salvage from methylthioadenosine"/>
    <property type="evidence" value="ECO:0007669"/>
    <property type="project" value="TreeGrafter"/>
</dbReference>
<dbReference type="eggNOG" id="COG0005">
    <property type="taxonomic scope" value="Bacteria"/>
</dbReference>
<dbReference type="RefSeq" id="WP_023275138.1">
    <property type="nucleotide sequence ID" value="NZ_CP097562.1"/>
</dbReference>
<comment type="pathway">
    <text evidence="3">Purine metabolism; purine nucleoside salvage.</text>
</comment>
<evidence type="ECO:0000313" key="5">
    <source>
        <dbReference type="Proteomes" id="UP000017429"/>
    </source>
</evidence>
<keyword evidence="1 3" id="KW-0328">Glycosyltransferase</keyword>
<feature type="binding site" evidence="3">
    <location>
        <position position="10"/>
    </location>
    <ligand>
        <name>phosphate</name>
        <dbReference type="ChEBI" id="CHEBI:43474"/>
    </ligand>
</feature>
<protein>
    <recommendedName>
        <fullName evidence="3">Probable 6-oxopurine nucleoside phosphorylase</fullName>
        <ecNumber evidence="3">2.4.2.1</ecNumber>
    </recommendedName>
    <alternativeName>
        <fullName evidence="3">Purine nucleoside phosphorylase</fullName>
        <shortName evidence="3">PNP</shortName>
    </alternativeName>
</protein>
<comment type="subunit">
    <text evidence="3">Homohexamer. Dimer of a homotrimer.</text>
</comment>
<comment type="similarity">
    <text evidence="3">Belongs to the PNP/MTAP phosphorylase family. MTAP subfamily.</text>
</comment>
<keyword evidence="3" id="KW-0660">Purine salvage</keyword>
<comment type="miscellaneous">
    <text evidence="3">Although this enzyme belongs to the family of MTA phosphorylases based on sequence homology, it has been shown that conserved amino acid substitutions in the substrate binding pocket convert the substrate specificity of this enzyme from 6-aminopurines to 6-oxopurines.</text>
</comment>
<reference evidence="4" key="2">
    <citation type="submission" date="2022-05" db="EMBL/GenBank/DDBJ databases">
        <authorList>
            <person name="Proctor A.L."/>
            <person name="Phillips G.J."/>
            <person name="Wannemuehler M.J."/>
        </authorList>
    </citation>
    <scope>NUCLEOTIDE SEQUENCE</scope>
    <source>
        <strain evidence="4">ASF457</strain>
    </source>
</reference>
<evidence type="ECO:0000256" key="3">
    <source>
        <dbReference type="HAMAP-Rule" id="MF_01963"/>
    </source>
</evidence>
<feature type="site" description="Important for substrate specificity" evidence="3">
    <location>
        <position position="166"/>
    </location>
</feature>
<keyword evidence="5" id="KW-1185">Reference proteome</keyword>
<dbReference type="EMBL" id="CP097562">
    <property type="protein sequence ID" value="USF23766.1"/>
    <property type="molecule type" value="Genomic_DNA"/>
</dbReference>
<dbReference type="GO" id="GO:0005829">
    <property type="term" value="C:cytosol"/>
    <property type="evidence" value="ECO:0007669"/>
    <property type="project" value="TreeGrafter"/>
</dbReference>
<dbReference type="PANTHER" id="PTHR42679">
    <property type="entry name" value="S-METHYL-5'-THIOADENOSINE PHOSPHORYLASE"/>
    <property type="match status" value="1"/>
</dbReference>
<organism evidence="4 5">
    <name type="scientific">Mucispirillum schaedleri ASF457</name>
    <dbReference type="NCBI Taxonomy" id="1379858"/>
    <lineage>
        <taxon>Bacteria</taxon>
        <taxon>Pseudomonadati</taxon>
        <taxon>Deferribacterota</taxon>
        <taxon>Deferribacteres</taxon>
        <taxon>Deferribacterales</taxon>
        <taxon>Mucispirillaceae</taxon>
        <taxon>Mucispirillum</taxon>
    </lineage>
</organism>
<dbReference type="AlphaFoldDB" id="V2RNK7"/>